<keyword evidence="5" id="KW-0479">Metal-binding</keyword>
<proteinExistence type="inferred from homology"/>
<protein>
    <recommendedName>
        <fullName evidence="2 5">Peptide-methionine (R)-S-oxide reductase</fullName>
        <ecNumber evidence="2 5">1.8.4.12</ecNumber>
    </recommendedName>
</protein>
<comment type="similarity">
    <text evidence="1 5">Belongs to the MsrB Met sulfoxide reductase family.</text>
</comment>
<evidence type="ECO:0000256" key="1">
    <source>
        <dbReference type="ARBA" id="ARBA00007174"/>
    </source>
</evidence>
<dbReference type="SUPFAM" id="SSF51316">
    <property type="entry name" value="Mss4-like"/>
    <property type="match status" value="1"/>
</dbReference>
<dbReference type="EC" id="1.8.4.12" evidence="2 5"/>
<accession>A0ABQ7S7N0</accession>
<evidence type="ECO:0000313" key="9">
    <source>
        <dbReference type="Proteomes" id="UP000825002"/>
    </source>
</evidence>
<dbReference type="InterPro" id="IPR028427">
    <property type="entry name" value="Met_Sox_Rdtase_MsrB"/>
</dbReference>
<feature type="domain" description="MsrB" evidence="7">
    <location>
        <begin position="136"/>
        <end position="273"/>
    </location>
</feature>
<dbReference type="Proteomes" id="UP000825002">
    <property type="component" value="Unassembled WGS sequence"/>
</dbReference>
<keyword evidence="3 5" id="KW-0560">Oxidoreductase</keyword>
<dbReference type="InterPro" id="IPR002579">
    <property type="entry name" value="Met_Sox_Rdtase_MsrB_dom"/>
</dbReference>
<dbReference type="PROSITE" id="PS51790">
    <property type="entry name" value="MSRB"/>
    <property type="match status" value="1"/>
</dbReference>
<comment type="caution">
    <text evidence="8">The sequence shown here is derived from an EMBL/GenBank/DDBJ whole genome shotgun (WGS) entry which is preliminary data.</text>
</comment>
<dbReference type="NCBIfam" id="TIGR00357">
    <property type="entry name" value="peptide-methionine (R)-S-oxide reductase MsrB"/>
    <property type="match status" value="1"/>
</dbReference>
<dbReference type="PANTHER" id="PTHR10173">
    <property type="entry name" value="METHIONINE SULFOXIDE REDUCTASE"/>
    <property type="match status" value="1"/>
</dbReference>
<keyword evidence="5" id="KW-0862">Zinc</keyword>
<reference evidence="8 9" key="1">
    <citation type="submission" date="2020-10" db="EMBL/GenBank/DDBJ databases">
        <authorList>
            <person name="Klimov P.B."/>
            <person name="Dyachkov S.M."/>
            <person name="Chetverikov P.E."/>
        </authorList>
    </citation>
    <scope>NUCLEOTIDE SEQUENCE [LARGE SCALE GENOMIC DNA]</scope>
    <source>
        <strain evidence="8">BMOC 18-1129-001#AD2665</strain>
        <tissue evidence="8">Entire mites</tissue>
    </source>
</reference>
<comment type="function">
    <text evidence="5">Methionine-sulfoxide reductase that specifically reduces methionine (R)-sulfoxide back to methionine. While in many cases methionine oxidation is the result of random oxidation following oxidative stress, methionine oxidation is also a post-translational modification that takes place on specific residues.</text>
</comment>
<feature type="region of interest" description="Disordered" evidence="6">
    <location>
        <begin position="99"/>
        <end position="138"/>
    </location>
</feature>
<evidence type="ECO:0000256" key="6">
    <source>
        <dbReference type="SAM" id="MobiDB-lite"/>
    </source>
</evidence>
<gene>
    <name evidence="8" type="primary">SelR</name>
    <name evidence="8" type="ORF">GZH46_02039</name>
</gene>
<feature type="compositionally biased region" description="Polar residues" evidence="6">
    <location>
        <begin position="100"/>
        <end position="113"/>
    </location>
</feature>
<dbReference type="PANTHER" id="PTHR10173:SF52">
    <property type="entry name" value="METHIONINE-R-SULFOXIDE REDUCTASE B1"/>
    <property type="match status" value="1"/>
</dbReference>
<evidence type="ECO:0000256" key="2">
    <source>
        <dbReference type="ARBA" id="ARBA00012499"/>
    </source>
</evidence>
<dbReference type="InterPro" id="IPR011057">
    <property type="entry name" value="Mss4-like_sf"/>
</dbReference>
<comment type="catalytic activity">
    <reaction evidence="4 5">
        <text>L-methionyl-[protein] + [thioredoxin]-disulfide + H2O = L-methionyl-(R)-S-oxide-[protein] + [thioredoxin]-dithiol</text>
        <dbReference type="Rhea" id="RHEA:24164"/>
        <dbReference type="Rhea" id="RHEA-COMP:10698"/>
        <dbReference type="Rhea" id="RHEA-COMP:10700"/>
        <dbReference type="Rhea" id="RHEA-COMP:12313"/>
        <dbReference type="Rhea" id="RHEA-COMP:12314"/>
        <dbReference type="ChEBI" id="CHEBI:15377"/>
        <dbReference type="ChEBI" id="CHEBI:16044"/>
        <dbReference type="ChEBI" id="CHEBI:29950"/>
        <dbReference type="ChEBI" id="CHEBI:45764"/>
        <dbReference type="ChEBI" id="CHEBI:50058"/>
        <dbReference type="EC" id="1.8.4.12"/>
    </reaction>
</comment>
<evidence type="ECO:0000256" key="3">
    <source>
        <dbReference type="ARBA" id="ARBA00023002"/>
    </source>
</evidence>
<evidence type="ECO:0000259" key="7">
    <source>
        <dbReference type="PROSITE" id="PS51790"/>
    </source>
</evidence>
<sequence length="287" mass="31707">MVKEGQQKASHRSAISASIILSSGKQIYSQQQQQQLQLPKWNAIKSHLSKFVSVKLHTAATTTKNHAITRLSGTRSVPIFCVLASFVWPLVSMSPAAVNGTDNQSSPVENPPNSVKMDSINTSESAKTAKKPPPTKEELKARLSPIEYQVTQEKATERPFTGKYNKFYEKGSYHCIVCDEKLFTSEAKFDSGCGWPAFSEAAEKNKIKYVKDYSMVGSNILLLVKTASSKNLVRTEVLCANCDSHLGHVFEDGPMPTRKRYCINSASLKFKPPNSDNNSDPIESTQV</sequence>
<dbReference type="Pfam" id="PF01641">
    <property type="entry name" value="SelR"/>
    <property type="match status" value="2"/>
</dbReference>
<name>A0ABQ7S7N0_9ACAR</name>
<dbReference type="Gene3D" id="2.170.150.20">
    <property type="entry name" value="Peptide methionine sulfoxide reductase"/>
    <property type="match status" value="1"/>
</dbReference>
<evidence type="ECO:0000256" key="5">
    <source>
        <dbReference type="RuleBase" id="RU365044"/>
    </source>
</evidence>
<organism evidence="8 9">
    <name type="scientific">Fragariocoptes setiger</name>
    <dbReference type="NCBI Taxonomy" id="1670756"/>
    <lineage>
        <taxon>Eukaryota</taxon>
        <taxon>Metazoa</taxon>
        <taxon>Ecdysozoa</taxon>
        <taxon>Arthropoda</taxon>
        <taxon>Chelicerata</taxon>
        <taxon>Arachnida</taxon>
        <taxon>Acari</taxon>
        <taxon>Acariformes</taxon>
        <taxon>Trombidiformes</taxon>
        <taxon>Prostigmata</taxon>
        <taxon>Eupodina</taxon>
        <taxon>Eriophyoidea</taxon>
        <taxon>Phytoptidae</taxon>
        <taxon>Fragariocoptes</taxon>
    </lineage>
</organism>
<comment type="cofactor">
    <cofactor evidence="5">
        <name>Zn(2+)</name>
        <dbReference type="ChEBI" id="CHEBI:29105"/>
    </cofactor>
    <text evidence="5">Binds 1 zinc ion per subunit.</text>
</comment>
<keyword evidence="9" id="KW-1185">Reference proteome</keyword>
<evidence type="ECO:0000313" key="8">
    <source>
        <dbReference type="EMBL" id="KAG9509444.1"/>
    </source>
</evidence>
<dbReference type="EMBL" id="JAIFTH010000474">
    <property type="protein sequence ID" value="KAG9509444.1"/>
    <property type="molecule type" value="Genomic_DNA"/>
</dbReference>
<evidence type="ECO:0000256" key="4">
    <source>
        <dbReference type="ARBA" id="ARBA00048488"/>
    </source>
</evidence>